<keyword evidence="2" id="KW-0238">DNA-binding</keyword>
<dbReference type="GO" id="GO:0000976">
    <property type="term" value="F:transcription cis-regulatory region binding"/>
    <property type="evidence" value="ECO:0007669"/>
    <property type="project" value="TreeGrafter"/>
</dbReference>
<dbReference type="Pfam" id="PF00356">
    <property type="entry name" value="LacI"/>
    <property type="match status" value="1"/>
</dbReference>
<dbReference type="InterPro" id="IPR000843">
    <property type="entry name" value="HTH_LacI"/>
</dbReference>
<evidence type="ECO:0000256" key="3">
    <source>
        <dbReference type="ARBA" id="ARBA00023163"/>
    </source>
</evidence>
<comment type="caution">
    <text evidence="5">The sequence shown here is derived from an EMBL/GenBank/DDBJ whole genome shotgun (WGS) entry which is preliminary data.</text>
</comment>
<dbReference type="Gene3D" id="3.40.50.2300">
    <property type="match status" value="2"/>
</dbReference>
<dbReference type="SUPFAM" id="SSF47413">
    <property type="entry name" value="lambda repressor-like DNA-binding domains"/>
    <property type="match status" value="1"/>
</dbReference>
<accession>A0A3M8DG19</accession>
<dbReference type="InterPro" id="IPR010982">
    <property type="entry name" value="Lambda_DNA-bd_dom_sf"/>
</dbReference>
<dbReference type="InterPro" id="IPR028082">
    <property type="entry name" value="Peripla_BP_I"/>
</dbReference>
<dbReference type="Gene3D" id="1.10.260.40">
    <property type="entry name" value="lambda repressor-like DNA-binding domains"/>
    <property type="match status" value="1"/>
</dbReference>
<reference evidence="5 6" key="1">
    <citation type="submission" date="2018-10" db="EMBL/GenBank/DDBJ databases">
        <title>Phylogenomics of Brevibacillus.</title>
        <authorList>
            <person name="Dunlap C."/>
        </authorList>
    </citation>
    <scope>NUCLEOTIDE SEQUENCE [LARGE SCALE GENOMIC DNA]</scope>
    <source>
        <strain evidence="5 6">JCM 15716</strain>
    </source>
</reference>
<organism evidence="5 6">
    <name type="scientific">Brevibacillus fluminis</name>
    <dbReference type="NCBI Taxonomy" id="511487"/>
    <lineage>
        <taxon>Bacteria</taxon>
        <taxon>Bacillati</taxon>
        <taxon>Bacillota</taxon>
        <taxon>Bacilli</taxon>
        <taxon>Bacillales</taxon>
        <taxon>Paenibacillaceae</taxon>
        <taxon>Brevibacillus</taxon>
    </lineage>
</organism>
<evidence type="ECO:0000259" key="4">
    <source>
        <dbReference type="PROSITE" id="PS50932"/>
    </source>
</evidence>
<dbReference type="OrthoDB" id="9784962at2"/>
<dbReference type="SMART" id="SM00354">
    <property type="entry name" value="HTH_LACI"/>
    <property type="match status" value="1"/>
</dbReference>
<dbReference type="Proteomes" id="UP000271031">
    <property type="component" value="Unassembled WGS sequence"/>
</dbReference>
<name>A0A3M8DG19_9BACL</name>
<evidence type="ECO:0000313" key="6">
    <source>
        <dbReference type="Proteomes" id="UP000271031"/>
    </source>
</evidence>
<dbReference type="CDD" id="cd01392">
    <property type="entry name" value="HTH_LacI"/>
    <property type="match status" value="1"/>
</dbReference>
<feature type="domain" description="HTH lacI-type" evidence="4">
    <location>
        <begin position="6"/>
        <end position="60"/>
    </location>
</feature>
<dbReference type="EMBL" id="RHHQ01000012">
    <property type="protein sequence ID" value="RNB86946.1"/>
    <property type="molecule type" value="Genomic_DNA"/>
</dbReference>
<dbReference type="PANTHER" id="PTHR30146">
    <property type="entry name" value="LACI-RELATED TRANSCRIPTIONAL REPRESSOR"/>
    <property type="match status" value="1"/>
</dbReference>
<dbReference type="SUPFAM" id="SSF53822">
    <property type="entry name" value="Periplasmic binding protein-like I"/>
    <property type="match status" value="1"/>
</dbReference>
<evidence type="ECO:0000256" key="1">
    <source>
        <dbReference type="ARBA" id="ARBA00023015"/>
    </source>
</evidence>
<dbReference type="AlphaFoldDB" id="A0A3M8DG19"/>
<proteinExistence type="predicted"/>
<dbReference type="GO" id="GO:0003700">
    <property type="term" value="F:DNA-binding transcription factor activity"/>
    <property type="evidence" value="ECO:0007669"/>
    <property type="project" value="TreeGrafter"/>
</dbReference>
<protein>
    <submittedName>
        <fullName evidence="5">LacI family transcriptional regulator</fullName>
    </submittedName>
</protein>
<dbReference type="CDD" id="cd06267">
    <property type="entry name" value="PBP1_LacI_sugar_binding-like"/>
    <property type="match status" value="1"/>
</dbReference>
<sequence>MNMNRFTIKDVAAKSGTSIRTVSRVLNSDPHVKKETRDRVQAVIDELGFKVNIAARSLRDRKSNQIVVFADRRKNAFLGGFHNEVVLELHREAKTQGYRMVVSVSSPEQFEEDENDGFYLVQHGLCDAAILFDPHEGDRRVQYLREHRVPFVVLGQDKSSYQTSYVGLDNRAAGYMGAKYLHEKGHAAFALILGSEASGVNQDRAEGFRRYQREKGLDNQVLFGLTNIESAYKKTQSLLEAKSVTAIFVSGDERVVGVYRAIQEAGLQVGRDIGVLGVDDLEMGRFLLPALTSLVQPKQEMSKLALELIMEQLQEEERVVKRVLFVPTIAERESV</sequence>
<dbReference type="PANTHER" id="PTHR30146:SF109">
    <property type="entry name" value="HTH-TYPE TRANSCRIPTIONAL REGULATOR GALS"/>
    <property type="match status" value="1"/>
</dbReference>
<keyword evidence="3" id="KW-0804">Transcription</keyword>
<dbReference type="Pfam" id="PF13377">
    <property type="entry name" value="Peripla_BP_3"/>
    <property type="match status" value="1"/>
</dbReference>
<dbReference type="PROSITE" id="PS50932">
    <property type="entry name" value="HTH_LACI_2"/>
    <property type="match status" value="1"/>
</dbReference>
<gene>
    <name evidence="5" type="ORF">EDM56_14635</name>
</gene>
<keyword evidence="6" id="KW-1185">Reference proteome</keyword>
<dbReference type="InterPro" id="IPR046335">
    <property type="entry name" value="LacI/GalR-like_sensor"/>
</dbReference>
<evidence type="ECO:0000313" key="5">
    <source>
        <dbReference type="EMBL" id="RNB86946.1"/>
    </source>
</evidence>
<keyword evidence="1" id="KW-0805">Transcription regulation</keyword>
<evidence type="ECO:0000256" key="2">
    <source>
        <dbReference type="ARBA" id="ARBA00023125"/>
    </source>
</evidence>